<dbReference type="EMBL" id="LODT01000039">
    <property type="protein sequence ID" value="KYQ89582.1"/>
    <property type="molecule type" value="Genomic_DNA"/>
</dbReference>
<gene>
    <name evidence="3" type="ORF">DLAC_09538</name>
</gene>
<name>A0A151Z6K1_TIELA</name>
<evidence type="ECO:0000259" key="2">
    <source>
        <dbReference type="Pfam" id="PF13529"/>
    </source>
</evidence>
<reference evidence="3 4" key="1">
    <citation type="submission" date="2015-12" db="EMBL/GenBank/DDBJ databases">
        <title>Dictyostelia acquired genes for synthesis and detection of signals that induce cell-type specialization by lateral gene transfer from prokaryotes.</title>
        <authorList>
            <person name="Gloeckner G."/>
            <person name="Schaap P."/>
        </authorList>
    </citation>
    <scope>NUCLEOTIDE SEQUENCE [LARGE SCALE GENOMIC DNA]</scope>
    <source>
        <strain evidence="3 4">TK</strain>
    </source>
</reference>
<evidence type="ECO:0000313" key="3">
    <source>
        <dbReference type="EMBL" id="KYQ89582.1"/>
    </source>
</evidence>
<dbReference type="Gene3D" id="3.90.70.10">
    <property type="entry name" value="Cysteine proteinases"/>
    <property type="match status" value="1"/>
</dbReference>
<dbReference type="InterPro" id="IPR039564">
    <property type="entry name" value="Peptidase_C39-like"/>
</dbReference>
<keyword evidence="1" id="KW-0732">Signal</keyword>
<proteinExistence type="predicted"/>
<feature type="chain" id="PRO_5007592934" description="Peptidase C39-like domain-containing protein" evidence="1">
    <location>
        <begin position="24"/>
        <end position="346"/>
    </location>
</feature>
<evidence type="ECO:0000256" key="1">
    <source>
        <dbReference type="SAM" id="SignalP"/>
    </source>
</evidence>
<dbReference type="Proteomes" id="UP000076078">
    <property type="component" value="Unassembled WGS sequence"/>
</dbReference>
<sequence length="346" mass="39110">MQITSSLFITLFTLLVIIQCSYGTPSEYLIQGVPYQRQVTKYNCGDASLQMVFGYYNRSVNQKEIDDVARTTTKEGTLSYDIVRAAQFSILSSSQGDVKPKHEDSHGYKTNPFGLSAIGYSSDEFWIDGIKQLVSQDVPVIVLMAYALNDRGGHFRVVIGYDDITETVVTLDPWDRNNQPTLFNISYTDFEIMWNYTEPGSPRGQPFFGAAIWDLTPVVSHYNVGNQSFITSEITYQNYFPLPRNVNTTLPTALTQLTSIHLSQGIHLLNNADQQSSILSLNVQDGDTLTAKWVVECSMEPCVGTYEIQYQYLITGQVPETYDTHNHNYPLYQYQDIIGKNYTASF</sequence>
<dbReference type="Pfam" id="PF13529">
    <property type="entry name" value="Peptidase_C39_2"/>
    <property type="match status" value="1"/>
</dbReference>
<dbReference type="InParanoid" id="A0A151Z6K1"/>
<dbReference type="OMA" id="QETQYNC"/>
<comment type="caution">
    <text evidence="3">The sequence shown here is derived from an EMBL/GenBank/DDBJ whole genome shotgun (WGS) entry which is preliminary data.</text>
</comment>
<feature type="domain" description="Peptidase C39-like" evidence="2">
    <location>
        <begin position="32"/>
        <end position="174"/>
    </location>
</feature>
<feature type="signal peptide" evidence="1">
    <location>
        <begin position="1"/>
        <end position="23"/>
    </location>
</feature>
<keyword evidence="4" id="KW-1185">Reference proteome</keyword>
<accession>A0A151Z6K1</accession>
<organism evidence="3 4">
    <name type="scientific">Tieghemostelium lacteum</name>
    <name type="common">Slime mold</name>
    <name type="synonym">Dictyostelium lacteum</name>
    <dbReference type="NCBI Taxonomy" id="361077"/>
    <lineage>
        <taxon>Eukaryota</taxon>
        <taxon>Amoebozoa</taxon>
        <taxon>Evosea</taxon>
        <taxon>Eumycetozoa</taxon>
        <taxon>Dictyostelia</taxon>
        <taxon>Dictyosteliales</taxon>
        <taxon>Raperosteliaceae</taxon>
        <taxon>Tieghemostelium</taxon>
    </lineage>
</organism>
<evidence type="ECO:0000313" key="4">
    <source>
        <dbReference type="Proteomes" id="UP000076078"/>
    </source>
</evidence>
<dbReference type="OrthoDB" id="15857at2759"/>
<dbReference type="AlphaFoldDB" id="A0A151Z6K1"/>
<protein>
    <recommendedName>
        <fullName evidence="2">Peptidase C39-like domain-containing protein</fullName>
    </recommendedName>
</protein>